<dbReference type="EMBL" id="JACIET010000002">
    <property type="protein sequence ID" value="MBB4014258.1"/>
    <property type="molecule type" value="Genomic_DNA"/>
</dbReference>
<dbReference type="PANTHER" id="PTHR46663">
    <property type="entry name" value="DIGUANYLATE CYCLASE DGCT-RELATED"/>
    <property type="match status" value="1"/>
</dbReference>
<dbReference type="NCBIfam" id="TIGR00254">
    <property type="entry name" value="GGDEF"/>
    <property type="match status" value="1"/>
</dbReference>
<dbReference type="Gene3D" id="3.30.450.20">
    <property type="entry name" value="PAS domain"/>
    <property type="match status" value="1"/>
</dbReference>
<dbReference type="AlphaFoldDB" id="A0A840BRV3"/>
<dbReference type="RefSeq" id="WP_183636136.1">
    <property type="nucleotide sequence ID" value="NZ_BAABLE010000005.1"/>
</dbReference>
<reference evidence="2 3" key="1">
    <citation type="submission" date="2020-08" db="EMBL/GenBank/DDBJ databases">
        <title>Genomic Encyclopedia of Type Strains, Phase IV (KMG-IV): sequencing the most valuable type-strain genomes for metagenomic binning, comparative biology and taxonomic classification.</title>
        <authorList>
            <person name="Goeker M."/>
        </authorList>
    </citation>
    <scope>NUCLEOTIDE SEQUENCE [LARGE SCALE GENOMIC DNA]</scope>
    <source>
        <strain evidence="2 3">DSM 106739</strain>
    </source>
</reference>
<evidence type="ECO:0000259" key="1">
    <source>
        <dbReference type="PROSITE" id="PS50887"/>
    </source>
</evidence>
<comment type="caution">
    <text evidence="2">The sequence shown here is derived from an EMBL/GenBank/DDBJ whole genome shotgun (WGS) entry which is preliminary data.</text>
</comment>
<dbReference type="Gene3D" id="3.30.450.40">
    <property type="match status" value="1"/>
</dbReference>
<dbReference type="InterPro" id="IPR003018">
    <property type="entry name" value="GAF"/>
</dbReference>
<dbReference type="Pfam" id="PF13185">
    <property type="entry name" value="GAF_2"/>
    <property type="match status" value="1"/>
</dbReference>
<name>A0A840BRV3_9RHOO</name>
<accession>A0A840BRV3</accession>
<evidence type="ECO:0000313" key="2">
    <source>
        <dbReference type="EMBL" id="MBB4014258.1"/>
    </source>
</evidence>
<feature type="domain" description="GGDEF" evidence="1">
    <location>
        <begin position="335"/>
        <end position="468"/>
    </location>
</feature>
<organism evidence="2 3">
    <name type="scientific">Niveibacterium umoris</name>
    <dbReference type="NCBI Taxonomy" id="1193620"/>
    <lineage>
        <taxon>Bacteria</taxon>
        <taxon>Pseudomonadati</taxon>
        <taxon>Pseudomonadota</taxon>
        <taxon>Betaproteobacteria</taxon>
        <taxon>Rhodocyclales</taxon>
        <taxon>Rhodocyclaceae</taxon>
        <taxon>Niveibacterium</taxon>
    </lineage>
</organism>
<dbReference type="PANTHER" id="PTHR46663:SF2">
    <property type="entry name" value="GGDEF DOMAIN-CONTAINING PROTEIN"/>
    <property type="match status" value="1"/>
</dbReference>
<keyword evidence="3" id="KW-1185">Reference proteome</keyword>
<dbReference type="SUPFAM" id="SSF55781">
    <property type="entry name" value="GAF domain-like"/>
    <property type="match status" value="1"/>
</dbReference>
<dbReference type="Gene3D" id="3.30.70.270">
    <property type="match status" value="1"/>
</dbReference>
<dbReference type="InterPro" id="IPR029016">
    <property type="entry name" value="GAF-like_dom_sf"/>
</dbReference>
<gene>
    <name evidence="2" type="ORF">GGR36_003604</name>
</gene>
<proteinExistence type="predicted"/>
<dbReference type="InterPro" id="IPR000160">
    <property type="entry name" value="GGDEF_dom"/>
</dbReference>
<dbReference type="SMART" id="SM00267">
    <property type="entry name" value="GGDEF"/>
    <property type="match status" value="1"/>
</dbReference>
<dbReference type="PROSITE" id="PS50887">
    <property type="entry name" value="GGDEF"/>
    <property type="match status" value="1"/>
</dbReference>
<dbReference type="CDD" id="cd01949">
    <property type="entry name" value="GGDEF"/>
    <property type="match status" value="1"/>
</dbReference>
<dbReference type="SUPFAM" id="SSF55073">
    <property type="entry name" value="Nucleotide cyclase"/>
    <property type="match status" value="1"/>
</dbReference>
<evidence type="ECO:0000313" key="3">
    <source>
        <dbReference type="Proteomes" id="UP000561045"/>
    </source>
</evidence>
<dbReference type="Proteomes" id="UP000561045">
    <property type="component" value="Unassembled WGS sequence"/>
</dbReference>
<sequence length="472" mass="51785">MGTPLSDAAKALHVTIVRDLDELSTAQTESEIIQRGVDIAQAATGSRIAYLHFINDDQSSIELGVWSHDTLAGCQAVYDRHYPIAAAGIWAESARTRRACIDNDYAAAQGKRGLPDGHVHLRRHLGLPVVDEGLVRMLVGVGNKPIDYDENDVALLDMVARRIWSLTRQRRLLEQYIDLARRFRHVQELALICGFEYDVDEDRISFDAVFDPIFHADAFSERPGNLAAFLERVAPGDHEEVRAAVGGEATARRVARITCLRYSGEHFPAELKVEFRPREVGRGVIGIGILQDISEELAVEDLRQRADHDPLTGLPNRRHLDHWFSQGLGRRGDNDGVAFLYVDLDDFKPVNDRFGHAAGDEVLRIVAQRLAHAVRKDDLVARLGGDEFAVVQTGRVTRESAAVLAGKIVKLIAEPITALGRPLQIGASVGVAISYDAQCALDEICAAADAALYKVKAAGGRRYLISGTDVAS</sequence>
<dbReference type="InterPro" id="IPR052163">
    <property type="entry name" value="DGC-Regulatory_Protein"/>
</dbReference>
<dbReference type="InterPro" id="IPR043128">
    <property type="entry name" value="Rev_trsase/Diguanyl_cyclase"/>
</dbReference>
<dbReference type="InterPro" id="IPR029787">
    <property type="entry name" value="Nucleotide_cyclase"/>
</dbReference>
<dbReference type="Pfam" id="PF00990">
    <property type="entry name" value="GGDEF"/>
    <property type="match status" value="1"/>
</dbReference>
<protein>
    <submittedName>
        <fullName evidence="2">Diguanylate cyclase (GGDEF)-like protein</fullName>
    </submittedName>
</protein>
<dbReference type="SMART" id="SM00065">
    <property type="entry name" value="GAF"/>
    <property type="match status" value="1"/>
</dbReference>